<dbReference type="NCBIfam" id="NF002058">
    <property type="entry name" value="PRK00888.1"/>
    <property type="match status" value="1"/>
</dbReference>
<keyword evidence="3 7" id="KW-0812">Transmembrane</keyword>
<organism evidence="8 9">
    <name type="scientific">Mergibacter septicus</name>
    <dbReference type="NCBI Taxonomy" id="221402"/>
    <lineage>
        <taxon>Bacteria</taxon>
        <taxon>Pseudomonadati</taxon>
        <taxon>Pseudomonadota</taxon>
        <taxon>Gammaproteobacteria</taxon>
        <taxon>Pasteurellales</taxon>
        <taxon>Pasteurellaceae</taxon>
        <taxon>Mergibacter</taxon>
    </lineage>
</organism>
<protein>
    <recommendedName>
        <fullName evidence="7">Cell division protein FtsB</fullName>
    </recommendedName>
</protein>
<evidence type="ECO:0000256" key="6">
    <source>
        <dbReference type="ARBA" id="ARBA00023306"/>
    </source>
</evidence>
<dbReference type="GO" id="GO:0005886">
    <property type="term" value="C:plasma membrane"/>
    <property type="evidence" value="ECO:0007669"/>
    <property type="project" value="UniProtKB-SubCell"/>
</dbReference>
<keyword evidence="5 7" id="KW-0472">Membrane</keyword>
<dbReference type="InterPro" id="IPR023081">
    <property type="entry name" value="Cell_div_FtsB"/>
</dbReference>
<feature type="topological domain" description="Periplasmic" evidence="7">
    <location>
        <begin position="22"/>
        <end position="94"/>
    </location>
</feature>
<dbReference type="GO" id="GO:0043093">
    <property type="term" value="P:FtsZ-dependent cytokinesis"/>
    <property type="evidence" value="ECO:0007669"/>
    <property type="project" value="UniProtKB-UniRule"/>
</dbReference>
<keyword evidence="1 7" id="KW-1003">Cell membrane</keyword>
<evidence type="ECO:0000256" key="4">
    <source>
        <dbReference type="ARBA" id="ARBA00022989"/>
    </source>
</evidence>
<comment type="subcellular location">
    <subcellularLocation>
        <location evidence="7">Cell inner membrane</location>
        <topology evidence="7">Single-pass type II membrane protein</topology>
    </subcellularLocation>
    <text evidence="7">Localizes to the division septum.</text>
</comment>
<evidence type="ECO:0000313" key="8">
    <source>
        <dbReference type="EMBL" id="QDJ14112.1"/>
    </source>
</evidence>
<feature type="topological domain" description="Cytoplasmic" evidence="7">
    <location>
        <begin position="1"/>
        <end position="3"/>
    </location>
</feature>
<comment type="similarity">
    <text evidence="7">Belongs to the FtsB family.</text>
</comment>
<dbReference type="RefSeq" id="WP_261919802.1">
    <property type="nucleotide sequence ID" value="NZ_CP022010.1"/>
</dbReference>
<dbReference type="PANTHER" id="PTHR37485">
    <property type="entry name" value="CELL DIVISION PROTEIN FTSB"/>
    <property type="match status" value="1"/>
</dbReference>
<evidence type="ECO:0000256" key="3">
    <source>
        <dbReference type="ARBA" id="ARBA00022692"/>
    </source>
</evidence>
<evidence type="ECO:0000256" key="1">
    <source>
        <dbReference type="ARBA" id="ARBA00022475"/>
    </source>
</evidence>
<dbReference type="InterPro" id="IPR007060">
    <property type="entry name" value="FtsL/DivIC"/>
</dbReference>
<keyword evidence="4 7" id="KW-1133">Transmembrane helix</keyword>
<sequence length="94" mass="11180">MRLFILVLASILVLFQYNLWFGKNGYRTYQAVQQEINQQKVINEKLKQENEFSRAEIMDLKKADGSAVEERARQNYDMIKPNEIFYRLISSSKQ</sequence>
<dbReference type="Pfam" id="PF04977">
    <property type="entry name" value="DivIC"/>
    <property type="match status" value="1"/>
</dbReference>
<feature type="coiled-coil region" evidence="7">
    <location>
        <begin position="29"/>
        <end position="63"/>
    </location>
</feature>
<dbReference type="AlphaFoldDB" id="A0A8E3MDR1"/>
<keyword evidence="7" id="KW-0997">Cell inner membrane</keyword>
<evidence type="ECO:0000256" key="5">
    <source>
        <dbReference type="ARBA" id="ARBA00023136"/>
    </source>
</evidence>
<keyword evidence="9" id="KW-1185">Reference proteome</keyword>
<evidence type="ECO:0000313" key="9">
    <source>
        <dbReference type="Proteomes" id="UP000955338"/>
    </source>
</evidence>
<proteinExistence type="inferred from homology"/>
<dbReference type="GO" id="GO:0032153">
    <property type="term" value="C:cell division site"/>
    <property type="evidence" value="ECO:0007669"/>
    <property type="project" value="UniProtKB-UniRule"/>
</dbReference>
<dbReference type="GO" id="GO:0030428">
    <property type="term" value="C:cell septum"/>
    <property type="evidence" value="ECO:0007669"/>
    <property type="project" value="TreeGrafter"/>
</dbReference>
<name>A0A8E3MDR1_9PAST</name>
<dbReference type="Proteomes" id="UP000955338">
    <property type="component" value="Chromosome"/>
</dbReference>
<dbReference type="HAMAP" id="MF_00599">
    <property type="entry name" value="FtsB"/>
    <property type="match status" value="1"/>
</dbReference>
<evidence type="ECO:0000256" key="2">
    <source>
        <dbReference type="ARBA" id="ARBA00022618"/>
    </source>
</evidence>
<keyword evidence="7" id="KW-0175">Coiled coil</keyword>
<comment type="function">
    <text evidence="7">Essential cell division protein. May link together the upstream cell division proteins, which are predominantly cytoplasmic, with the downstream cell division proteins, which are predominantly periplasmic.</text>
</comment>
<keyword evidence="6 7" id="KW-0131">Cell cycle</keyword>
<keyword evidence="2 7" id="KW-0132">Cell division</keyword>
<gene>
    <name evidence="7" type="primary">ftsB</name>
    <name evidence="8" type="ORF">CEP48_01140</name>
</gene>
<comment type="subunit">
    <text evidence="7">Part of a complex composed of FtsB, FtsL and FtsQ.</text>
</comment>
<dbReference type="PANTHER" id="PTHR37485:SF1">
    <property type="entry name" value="CELL DIVISION PROTEIN FTSB"/>
    <property type="match status" value="1"/>
</dbReference>
<accession>A0A8E3MDR1</accession>
<dbReference type="EMBL" id="CP022011">
    <property type="protein sequence ID" value="QDJ14112.1"/>
    <property type="molecule type" value="Genomic_DNA"/>
</dbReference>
<reference evidence="8" key="1">
    <citation type="submission" date="2017-06" db="EMBL/GenBank/DDBJ databases">
        <title>Genome sequencing of pathogenic and non-pathogenic strains within Bisgaard taxon 40.</title>
        <authorList>
            <person name="Ladner J.T."/>
            <person name="Lovett S.P."/>
            <person name="Koroleva G."/>
            <person name="Lorch J.M."/>
        </authorList>
    </citation>
    <scope>NUCLEOTIDE SEQUENCE</scope>
    <source>
        <strain evidence="8">27576-1-I1</strain>
    </source>
</reference>
<evidence type="ECO:0000256" key="7">
    <source>
        <dbReference type="HAMAP-Rule" id="MF_00599"/>
    </source>
</evidence>